<evidence type="ECO:0000313" key="2">
    <source>
        <dbReference type="EMBL" id="QEG23544.1"/>
    </source>
</evidence>
<dbReference type="InterPro" id="IPR050194">
    <property type="entry name" value="Glycosyltransferase_grp1"/>
</dbReference>
<dbReference type="EMBL" id="CP042912">
    <property type="protein sequence ID" value="QEG23544.1"/>
    <property type="molecule type" value="Genomic_DNA"/>
</dbReference>
<organism evidence="2 3">
    <name type="scientific">Mariniblastus fucicola</name>
    <dbReference type="NCBI Taxonomy" id="980251"/>
    <lineage>
        <taxon>Bacteria</taxon>
        <taxon>Pseudomonadati</taxon>
        <taxon>Planctomycetota</taxon>
        <taxon>Planctomycetia</taxon>
        <taxon>Pirellulales</taxon>
        <taxon>Pirellulaceae</taxon>
        <taxon>Mariniblastus</taxon>
    </lineage>
</organism>
<name>A0A5B9PB80_9BACT</name>
<feature type="domain" description="Glycosyl transferase family 1" evidence="1">
    <location>
        <begin position="223"/>
        <end position="380"/>
    </location>
</feature>
<evidence type="ECO:0000259" key="1">
    <source>
        <dbReference type="Pfam" id="PF00534"/>
    </source>
</evidence>
<dbReference type="KEGG" id="mff:MFFC18_34450"/>
<accession>A0A5B9PB80</accession>
<protein>
    <submittedName>
        <fullName evidence="2">Glycogen synthase</fullName>
        <ecNumber evidence="2">2.4.1.11</ecNumber>
    </submittedName>
</protein>
<dbReference type="InterPro" id="IPR001296">
    <property type="entry name" value="Glyco_trans_1"/>
</dbReference>
<dbReference type="AlphaFoldDB" id="A0A5B9PB80"/>
<keyword evidence="3" id="KW-1185">Reference proteome</keyword>
<evidence type="ECO:0000313" key="3">
    <source>
        <dbReference type="Proteomes" id="UP000322214"/>
    </source>
</evidence>
<keyword evidence="2" id="KW-0328">Glycosyltransferase</keyword>
<dbReference type="Gene3D" id="3.40.50.2000">
    <property type="entry name" value="Glycogen Phosphorylase B"/>
    <property type="match status" value="2"/>
</dbReference>
<dbReference type="EC" id="2.4.1.11" evidence="2"/>
<gene>
    <name evidence="2" type="ORF">MFFC18_34450</name>
</gene>
<dbReference type="OrthoDB" id="9795068at2"/>
<reference evidence="2 3" key="1">
    <citation type="submission" date="2019-08" db="EMBL/GenBank/DDBJ databases">
        <title>Deep-cultivation of Planctomycetes and their phenomic and genomic characterization uncovers novel biology.</title>
        <authorList>
            <person name="Wiegand S."/>
            <person name="Jogler M."/>
            <person name="Boedeker C."/>
            <person name="Pinto D."/>
            <person name="Vollmers J."/>
            <person name="Rivas-Marin E."/>
            <person name="Kohn T."/>
            <person name="Peeters S.H."/>
            <person name="Heuer A."/>
            <person name="Rast P."/>
            <person name="Oberbeckmann S."/>
            <person name="Bunk B."/>
            <person name="Jeske O."/>
            <person name="Meyerdierks A."/>
            <person name="Storesund J.E."/>
            <person name="Kallscheuer N."/>
            <person name="Luecker S."/>
            <person name="Lage O.M."/>
            <person name="Pohl T."/>
            <person name="Merkel B.J."/>
            <person name="Hornburger P."/>
            <person name="Mueller R.-W."/>
            <person name="Bruemmer F."/>
            <person name="Labrenz M."/>
            <person name="Spormann A.M."/>
            <person name="Op den Camp H."/>
            <person name="Overmann J."/>
            <person name="Amann R."/>
            <person name="Jetten M.S.M."/>
            <person name="Mascher T."/>
            <person name="Medema M.H."/>
            <person name="Devos D.P."/>
            <person name="Kaster A.-K."/>
            <person name="Ovreas L."/>
            <person name="Rohde M."/>
            <person name="Galperin M.Y."/>
            <person name="Jogler C."/>
        </authorList>
    </citation>
    <scope>NUCLEOTIDE SEQUENCE [LARGE SCALE GENOMIC DNA]</scope>
    <source>
        <strain evidence="2 3">FC18</strain>
    </source>
</reference>
<dbReference type="PANTHER" id="PTHR45947">
    <property type="entry name" value="SULFOQUINOVOSYL TRANSFERASE SQD2"/>
    <property type="match status" value="1"/>
</dbReference>
<dbReference type="Proteomes" id="UP000322214">
    <property type="component" value="Chromosome"/>
</dbReference>
<dbReference type="Pfam" id="PF00534">
    <property type="entry name" value="Glycos_transf_1"/>
    <property type="match status" value="1"/>
</dbReference>
<dbReference type="SUPFAM" id="SSF53756">
    <property type="entry name" value="UDP-Glycosyltransferase/glycogen phosphorylase"/>
    <property type="match status" value="1"/>
</dbReference>
<proteinExistence type="predicted"/>
<sequence>MSTSAFEDRSSTSATAISDGGSKQVLDVHAVVLTNYLRTHHVLALQEFSKRVRKLTVLLSVPMEPDRDWDAQWGGLDVQVQQNFMWTANWKHSTGFSEQNFIHFPIDTPIRLRKLKPDIVLSYEMGARTILSTFYRLFKRNVPLVMVGNMSDHIEKERGFLRRIARKLICRGVDYFTYNGPSCKRYLKSLGVSEDKLFHFPYCIDGSTIFNGDRLSITDGKQSQDPIKLLYCGAISERKGILQFAEALSQWCGDNPYKSVELMIAGSGELKDKVAQTADENLDINFLGNCDSDQLREAYGSADICVFPTLADEWGLVPIEAMASGVPVLGSKFAQSVESCCVDSENGWTFDPTNSDDIVDAIDRALTTDAARLQEMRSSAKRSVAHISPERSGCLLAEAVASIKSQRVPNDISALQRQTT</sequence>
<dbReference type="PANTHER" id="PTHR45947:SF3">
    <property type="entry name" value="SULFOQUINOVOSYL TRANSFERASE SQD2"/>
    <property type="match status" value="1"/>
</dbReference>
<dbReference type="STRING" id="980251.GCA_001642875_04507"/>
<keyword evidence="2" id="KW-0808">Transferase</keyword>
<dbReference type="GO" id="GO:0004373">
    <property type="term" value="F:alpha-1,4-glucan glucosyltransferase (UDP-glucose donor) activity"/>
    <property type="evidence" value="ECO:0007669"/>
    <property type="project" value="UniProtKB-EC"/>
</dbReference>
<dbReference type="RefSeq" id="WP_075086318.1">
    <property type="nucleotide sequence ID" value="NZ_CP042912.1"/>
</dbReference>
<dbReference type="CDD" id="cd03801">
    <property type="entry name" value="GT4_PimA-like"/>
    <property type="match status" value="1"/>
</dbReference>